<dbReference type="Gene3D" id="1.10.443.10">
    <property type="entry name" value="Intergrase catalytic core"/>
    <property type="match status" value="1"/>
</dbReference>
<gene>
    <name evidence="4" type="ORF">AGR2A_Cc120106</name>
</gene>
<evidence type="ECO:0000256" key="3">
    <source>
        <dbReference type="ARBA" id="ARBA00023172"/>
    </source>
</evidence>
<evidence type="ECO:0000256" key="1">
    <source>
        <dbReference type="ARBA" id="ARBA00008857"/>
    </source>
</evidence>
<comment type="caution">
    <text evidence="4">The sequence shown here is derived from an EMBL/GenBank/DDBJ whole genome shotgun (WGS) entry which is preliminary data.</text>
</comment>
<dbReference type="InterPro" id="IPR011010">
    <property type="entry name" value="DNA_brk_join_enz"/>
</dbReference>
<proteinExistence type="inferred from homology"/>
<dbReference type="RefSeq" id="WP_080822804.1">
    <property type="nucleotide sequence ID" value="NZ_LT009718.1"/>
</dbReference>
<keyword evidence="3" id="KW-0233">DNA recombination</keyword>
<dbReference type="Proteomes" id="UP000191933">
    <property type="component" value="Unassembled WGS sequence"/>
</dbReference>
<evidence type="ECO:0000313" key="4">
    <source>
        <dbReference type="EMBL" id="CUW87579.1"/>
    </source>
</evidence>
<protein>
    <submittedName>
        <fullName evidence="4">Uncharacterized protein</fullName>
    </submittedName>
</protein>
<dbReference type="GO" id="GO:0015074">
    <property type="term" value="P:DNA integration"/>
    <property type="evidence" value="ECO:0007669"/>
    <property type="project" value="UniProtKB-KW"/>
</dbReference>
<dbReference type="AlphaFoldDB" id="A0A9W5AZ67"/>
<dbReference type="EMBL" id="FBVY01000004">
    <property type="protein sequence ID" value="CUW87579.1"/>
    <property type="molecule type" value="Genomic_DNA"/>
</dbReference>
<organism evidence="4 5">
    <name type="scientific">Agrobacterium genomosp. 2 str. CFBP 5494</name>
    <dbReference type="NCBI Taxonomy" id="1183436"/>
    <lineage>
        <taxon>Bacteria</taxon>
        <taxon>Pseudomonadati</taxon>
        <taxon>Pseudomonadota</taxon>
        <taxon>Alphaproteobacteria</taxon>
        <taxon>Hyphomicrobiales</taxon>
        <taxon>Rhizobiaceae</taxon>
        <taxon>Rhizobium/Agrobacterium group</taxon>
        <taxon>Agrobacterium</taxon>
        <taxon>Agrobacterium tumefaciens complex</taxon>
    </lineage>
</organism>
<keyword evidence="5" id="KW-1185">Reference proteome</keyword>
<reference evidence="4 5" key="1">
    <citation type="submission" date="2016-01" db="EMBL/GenBank/DDBJ databases">
        <authorList>
            <person name="Regsiter A."/>
            <person name="william w."/>
        </authorList>
    </citation>
    <scope>NUCLEOTIDE SEQUENCE [LARGE SCALE GENOMIC DNA]</scope>
    <source>
        <strain evidence="4 5">CFBP 5494</strain>
    </source>
</reference>
<dbReference type="PANTHER" id="PTHR30629:SF2">
    <property type="entry name" value="PROPHAGE INTEGRASE INTS-RELATED"/>
    <property type="match status" value="1"/>
</dbReference>
<dbReference type="SUPFAM" id="SSF56349">
    <property type="entry name" value="DNA breaking-rejoining enzymes"/>
    <property type="match status" value="1"/>
</dbReference>
<dbReference type="GO" id="GO:0003677">
    <property type="term" value="F:DNA binding"/>
    <property type="evidence" value="ECO:0007669"/>
    <property type="project" value="InterPro"/>
</dbReference>
<name>A0A9W5AZ67_9HYPH</name>
<dbReference type="InterPro" id="IPR013762">
    <property type="entry name" value="Integrase-like_cat_sf"/>
</dbReference>
<dbReference type="PANTHER" id="PTHR30629">
    <property type="entry name" value="PROPHAGE INTEGRASE"/>
    <property type="match status" value="1"/>
</dbReference>
<comment type="similarity">
    <text evidence="1">Belongs to the 'phage' integrase family.</text>
</comment>
<dbReference type="InterPro" id="IPR050808">
    <property type="entry name" value="Phage_Integrase"/>
</dbReference>
<keyword evidence="2" id="KW-0229">DNA integration</keyword>
<sequence length="465" mass="52335">MPSEHFSGYTLTKVSNLVKKGTDKVVVYRDKEVSGLAIKVTATGASWYISTRDLNRQIASFITFGKDDIPTLRKLVDELKREHAKGRDVAPMIAAFSAGHTVQDAKHLHDVEHGDALTWETARDLYLEWAADNKNRDTVRGYRSALGATLGLTADFAPIHGKPLPSITTHDLACVRDNIIARVRTERGKGHGVRQADLSVAALKAAFKFFVNSSKIGLEFNPAADLSKALERSAVSSKDEQRALTQIEIGALWYALLGCRNEQVRLILQLQLLTGQRRFTPTSALKKSFQVDGPYECVWGMEDKVHHWRKLALPPAATKVVQQALHLTREDCDYLFPKQRPRRKGDDMNGHINERTVSEKIEDMRKPGGVFEKMPFNVSTHDMRKTFTSVIGPKMSMFELEGRKLSPKEVVIITHLNEGRDSVSEKVYDRNVNLDVKLEILTLWERYVMDGYAMYVASLEMKKAA</sequence>
<accession>A0A9W5AZ67</accession>
<evidence type="ECO:0000313" key="5">
    <source>
        <dbReference type="Proteomes" id="UP000191933"/>
    </source>
</evidence>
<evidence type="ECO:0000256" key="2">
    <source>
        <dbReference type="ARBA" id="ARBA00022908"/>
    </source>
</evidence>
<dbReference type="GO" id="GO:0006310">
    <property type="term" value="P:DNA recombination"/>
    <property type="evidence" value="ECO:0007669"/>
    <property type="project" value="UniProtKB-KW"/>
</dbReference>